<evidence type="ECO:0000256" key="2">
    <source>
        <dbReference type="ARBA" id="ARBA00022729"/>
    </source>
</evidence>
<sequence length="321" mass="36904">MLMKLPILMYHYVRPNGMRLSERHHVLDLDLFEQQLDVMAQKFEFILGNDLLAVGDDTSALENSIWLTFDDGYRDCIDYVLPSLLKRKARGTFYIPTEAIFERKLLDVNKIHILLSSSFTPKEIVKIAGELYSEMGLESISKITFDELFRNHGIANLWNDAETEFIKKLFQKLLPTEIRKKYLASVFSQVTARSESSWVDEFYLTPDDVQTLVENGMEIGSHGHSHEWLAEMTADRQLEELSKSFAHLDNAISDGKSHSMCCPFGSYNDDTLSILRSLEVRVGVLNRIETYASFDASAPDLLELDRIDIMFFDKFINGEFD</sequence>
<dbReference type="InterPro" id="IPR002509">
    <property type="entry name" value="NODB_dom"/>
</dbReference>
<evidence type="ECO:0000259" key="3">
    <source>
        <dbReference type="PROSITE" id="PS51677"/>
    </source>
</evidence>
<dbReference type="PANTHER" id="PTHR34216:SF3">
    <property type="entry name" value="POLY-BETA-1,6-N-ACETYL-D-GLUCOSAMINE N-DEACETYLASE"/>
    <property type="match status" value="1"/>
</dbReference>
<reference evidence="4" key="1">
    <citation type="submission" date="2020-05" db="EMBL/GenBank/DDBJ databases">
        <authorList>
            <person name="Chiriac C."/>
            <person name="Salcher M."/>
            <person name="Ghai R."/>
            <person name="Kavagutti S V."/>
        </authorList>
    </citation>
    <scope>NUCLEOTIDE SEQUENCE</scope>
</reference>
<organism evidence="4">
    <name type="scientific">freshwater metagenome</name>
    <dbReference type="NCBI Taxonomy" id="449393"/>
    <lineage>
        <taxon>unclassified sequences</taxon>
        <taxon>metagenomes</taxon>
        <taxon>ecological metagenomes</taxon>
    </lineage>
</organism>
<dbReference type="Gene3D" id="3.20.20.370">
    <property type="entry name" value="Glycoside hydrolase/deacetylase"/>
    <property type="match status" value="1"/>
</dbReference>
<dbReference type="GO" id="GO:0005576">
    <property type="term" value="C:extracellular region"/>
    <property type="evidence" value="ECO:0007669"/>
    <property type="project" value="UniProtKB-SubCell"/>
</dbReference>
<gene>
    <name evidence="4" type="ORF">UFOPK2292_00480</name>
</gene>
<keyword evidence="2" id="KW-0732">Signal</keyword>
<feature type="domain" description="NodB homology" evidence="3">
    <location>
        <begin position="63"/>
        <end position="321"/>
    </location>
</feature>
<evidence type="ECO:0000313" key="4">
    <source>
        <dbReference type="EMBL" id="CAB4664468.1"/>
    </source>
</evidence>
<dbReference type="PROSITE" id="PS51677">
    <property type="entry name" value="NODB"/>
    <property type="match status" value="1"/>
</dbReference>
<dbReference type="PANTHER" id="PTHR34216">
    <property type="match status" value="1"/>
</dbReference>
<dbReference type="Pfam" id="PF01522">
    <property type="entry name" value="Polysacc_deac_1"/>
    <property type="match status" value="2"/>
</dbReference>
<dbReference type="AlphaFoldDB" id="A0A6J6LTX1"/>
<dbReference type="GO" id="GO:0016810">
    <property type="term" value="F:hydrolase activity, acting on carbon-nitrogen (but not peptide) bonds"/>
    <property type="evidence" value="ECO:0007669"/>
    <property type="project" value="InterPro"/>
</dbReference>
<accession>A0A6J6LTX1</accession>
<dbReference type="InterPro" id="IPR051398">
    <property type="entry name" value="Polysacch_Deacetylase"/>
</dbReference>
<evidence type="ECO:0000256" key="1">
    <source>
        <dbReference type="ARBA" id="ARBA00004613"/>
    </source>
</evidence>
<protein>
    <submittedName>
        <fullName evidence="4">Unannotated protein</fullName>
    </submittedName>
</protein>
<dbReference type="SUPFAM" id="SSF88713">
    <property type="entry name" value="Glycoside hydrolase/deacetylase"/>
    <property type="match status" value="1"/>
</dbReference>
<dbReference type="InterPro" id="IPR011330">
    <property type="entry name" value="Glyco_hydro/deAcase_b/a-brl"/>
</dbReference>
<comment type="subcellular location">
    <subcellularLocation>
        <location evidence="1">Secreted</location>
    </subcellularLocation>
</comment>
<name>A0A6J6LTX1_9ZZZZ</name>
<dbReference type="GO" id="GO:0005975">
    <property type="term" value="P:carbohydrate metabolic process"/>
    <property type="evidence" value="ECO:0007669"/>
    <property type="project" value="InterPro"/>
</dbReference>
<dbReference type="EMBL" id="CAEZWU010000052">
    <property type="protein sequence ID" value="CAB4664468.1"/>
    <property type="molecule type" value="Genomic_DNA"/>
</dbReference>
<proteinExistence type="predicted"/>